<dbReference type="Proteomes" id="UP000035366">
    <property type="component" value="Chromosome"/>
</dbReference>
<protein>
    <submittedName>
        <fullName evidence="2">Uncharacterized protein</fullName>
    </submittedName>
</protein>
<evidence type="ECO:0000256" key="1">
    <source>
        <dbReference type="SAM" id="MobiDB-lite"/>
    </source>
</evidence>
<name>A0ABN4GI14_9ACTN</name>
<sequence length="80" mass="8669">MGVRSRCHLLIMCDEYYGGTLGSRECQELLQYGRGVGAIERAGGLVGEHNGRLMDQRTGDGNSLILSSGHLRGPTPPQIR</sequence>
<accession>A0ABN4GI14</accession>
<gene>
    <name evidence="2" type="ORF">ABB07_25850</name>
</gene>
<proteinExistence type="predicted"/>
<dbReference type="EMBL" id="CP011497">
    <property type="protein sequence ID" value="AKJ13331.1"/>
    <property type="molecule type" value="Genomic_DNA"/>
</dbReference>
<feature type="region of interest" description="Disordered" evidence="1">
    <location>
        <begin position="57"/>
        <end position="80"/>
    </location>
</feature>
<keyword evidence="3" id="KW-1185">Reference proteome</keyword>
<organism evidence="2 3">
    <name type="scientific">Streptomyces incarnatus</name>
    <dbReference type="NCBI Taxonomy" id="665007"/>
    <lineage>
        <taxon>Bacteria</taxon>
        <taxon>Bacillati</taxon>
        <taxon>Actinomycetota</taxon>
        <taxon>Actinomycetes</taxon>
        <taxon>Kitasatosporales</taxon>
        <taxon>Streptomycetaceae</taxon>
        <taxon>Streptomyces</taxon>
    </lineage>
</organism>
<evidence type="ECO:0000313" key="2">
    <source>
        <dbReference type="EMBL" id="AKJ13331.1"/>
    </source>
</evidence>
<evidence type="ECO:0000313" key="3">
    <source>
        <dbReference type="Proteomes" id="UP000035366"/>
    </source>
</evidence>
<reference evidence="2 3" key="1">
    <citation type="journal article" date="2015" name="ISME J.">
        <title>Draft Genome Sequence of Streptomyces incarnatus NRRL8089, which Produces the Nucleoside Antibiotic Sinefungin.</title>
        <authorList>
            <person name="Oshima K."/>
            <person name="Hattori M."/>
            <person name="Shimizu H."/>
            <person name="Fukuda K."/>
            <person name="Nemoto M."/>
            <person name="Inagaki K."/>
            <person name="Tamura T."/>
        </authorList>
    </citation>
    <scope>NUCLEOTIDE SEQUENCE [LARGE SCALE GENOMIC DNA]</scope>
    <source>
        <strain evidence="2 3">NRRL 8089</strain>
    </source>
</reference>